<evidence type="ECO:0000313" key="3">
    <source>
        <dbReference type="Proteomes" id="UP000235701"/>
    </source>
</evidence>
<evidence type="ECO:0000313" key="2">
    <source>
        <dbReference type="EMBL" id="PMC80470.1"/>
    </source>
</evidence>
<gene>
    <name evidence="2" type="ORF">CJ191_01290</name>
</gene>
<dbReference type="OrthoDB" id="2168866at2"/>
<proteinExistence type="predicted"/>
<protein>
    <recommendedName>
        <fullName evidence="4">Siphovirus Gp157</fullName>
    </recommendedName>
</protein>
<dbReference type="Proteomes" id="UP000235701">
    <property type="component" value="Unassembled WGS sequence"/>
</dbReference>
<organism evidence="2 3">
    <name type="scientific">Aerococcus viridans</name>
    <dbReference type="NCBI Taxonomy" id="1377"/>
    <lineage>
        <taxon>Bacteria</taxon>
        <taxon>Bacillati</taxon>
        <taxon>Bacillota</taxon>
        <taxon>Bacilli</taxon>
        <taxon>Lactobacillales</taxon>
        <taxon>Aerococcaceae</taxon>
        <taxon>Aerococcus</taxon>
    </lineage>
</organism>
<dbReference type="RefSeq" id="WP_102198745.1">
    <property type="nucleotide sequence ID" value="NZ_PNHQ01000002.1"/>
</dbReference>
<evidence type="ECO:0000256" key="1">
    <source>
        <dbReference type="SAM" id="Coils"/>
    </source>
</evidence>
<sequence>MQLYNLTANYQQIVDYIDSAEELDESLLIDTWESIDEAFEDKVISTAYVIKNNDADIETISNEIRRLQKKKQTKRNANERLKGYIKDNMLQLDKTRIKGDLFDVSVRNNAESVEILNEEALPEDAFKVTRTPDKTAIKEALKNGHEVDGATLKRTQSLQIR</sequence>
<evidence type="ECO:0008006" key="4">
    <source>
        <dbReference type="Google" id="ProtNLM"/>
    </source>
</evidence>
<feature type="coiled-coil region" evidence="1">
    <location>
        <begin position="50"/>
        <end position="87"/>
    </location>
</feature>
<keyword evidence="1" id="KW-0175">Coiled coil</keyword>
<accession>A0A2N6UFX9</accession>
<dbReference type="AlphaFoldDB" id="A0A2N6UFX9"/>
<dbReference type="EMBL" id="PNHQ01000002">
    <property type="protein sequence ID" value="PMC80470.1"/>
    <property type="molecule type" value="Genomic_DNA"/>
</dbReference>
<name>A0A2N6UFX9_9LACT</name>
<dbReference type="InterPro" id="IPR008840">
    <property type="entry name" value="Sipho_Gp157"/>
</dbReference>
<comment type="caution">
    <text evidence="2">The sequence shown here is derived from an EMBL/GenBank/DDBJ whole genome shotgun (WGS) entry which is preliminary data.</text>
</comment>
<dbReference type="Pfam" id="PF05565">
    <property type="entry name" value="Sipho_Gp157"/>
    <property type="match status" value="1"/>
</dbReference>
<keyword evidence="3" id="KW-1185">Reference proteome</keyword>
<reference evidence="2 3" key="1">
    <citation type="submission" date="2017-09" db="EMBL/GenBank/DDBJ databases">
        <title>Bacterial strain isolated from the female urinary microbiota.</title>
        <authorList>
            <person name="Thomas-White K."/>
            <person name="Kumar N."/>
            <person name="Forster S."/>
            <person name="Putonti C."/>
            <person name="Lawley T."/>
            <person name="Wolfe A.J."/>
        </authorList>
    </citation>
    <scope>NUCLEOTIDE SEQUENCE [LARGE SCALE GENOMIC DNA]</scope>
    <source>
        <strain evidence="2 3">UMB0240</strain>
    </source>
</reference>